<protein>
    <submittedName>
        <fullName evidence="1">Uncharacterized protein</fullName>
    </submittedName>
</protein>
<name>A0A2X2C8M7_PSELU</name>
<sequence length="196" mass="22210">MPLNSTEPNNSYFNLLVAAAIACAYQRVVSSVHPHDEQRSAAAKQACRSANEQAIRSIEALARHCRHNNQDARKSPLYEAFGDLAWVYDERFEQGRVVPCLHLTPESIYQAIEVGNTLKWQEWTITSSRPKEITDEYGQPAWERTVTAFDGKGGRVFFEDTTPRARARQIYTLIAGSDYGPKDCLGADRTHLYESW</sequence>
<organism evidence="1 2">
    <name type="scientific">Pseudomonas luteola</name>
    <dbReference type="NCBI Taxonomy" id="47886"/>
    <lineage>
        <taxon>Bacteria</taxon>
        <taxon>Pseudomonadati</taxon>
        <taxon>Pseudomonadota</taxon>
        <taxon>Gammaproteobacteria</taxon>
        <taxon>Pseudomonadales</taxon>
        <taxon>Pseudomonadaceae</taxon>
        <taxon>Pseudomonas</taxon>
    </lineage>
</organism>
<dbReference type="RefSeq" id="WP_146766037.1">
    <property type="nucleotide sequence ID" value="NZ_UAUF01000010.1"/>
</dbReference>
<evidence type="ECO:0000313" key="2">
    <source>
        <dbReference type="Proteomes" id="UP000250443"/>
    </source>
</evidence>
<dbReference type="EMBL" id="UAUF01000010">
    <property type="protein sequence ID" value="SPZ04852.1"/>
    <property type="molecule type" value="Genomic_DNA"/>
</dbReference>
<accession>A0A2X2C8M7</accession>
<proteinExistence type="predicted"/>
<evidence type="ECO:0000313" key="1">
    <source>
        <dbReference type="EMBL" id="SPZ04852.1"/>
    </source>
</evidence>
<reference evidence="1 2" key="1">
    <citation type="submission" date="2018-06" db="EMBL/GenBank/DDBJ databases">
        <authorList>
            <consortium name="Pathogen Informatics"/>
            <person name="Doyle S."/>
        </authorList>
    </citation>
    <scope>NUCLEOTIDE SEQUENCE [LARGE SCALE GENOMIC DNA]</scope>
    <source>
        <strain evidence="1 2">NCTC11842</strain>
    </source>
</reference>
<gene>
    <name evidence="1" type="ORF">NCTC11842_01372</name>
</gene>
<dbReference type="AlphaFoldDB" id="A0A2X2C8M7"/>
<dbReference type="Proteomes" id="UP000250443">
    <property type="component" value="Unassembled WGS sequence"/>
</dbReference>